<name>A0AAD7GP16_MYCRO</name>
<evidence type="ECO:0000313" key="3">
    <source>
        <dbReference type="Proteomes" id="UP001221757"/>
    </source>
</evidence>
<gene>
    <name evidence="2" type="ORF">B0H17DRAFT_1051218</name>
</gene>
<keyword evidence="1" id="KW-0732">Signal</keyword>
<feature type="chain" id="PRO_5042217829" evidence="1">
    <location>
        <begin position="16"/>
        <end position="70"/>
    </location>
</feature>
<evidence type="ECO:0000313" key="2">
    <source>
        <dbReference type="EMBL" id="KAJ7698136.1"/>
    </source>
</evidence>
<sequence length="70" mass="7836">MVPTLLCTVILTCSAECPDRLILNVNGPGPCVLTTIFTLEEMEDIEWRERMTVAISSLVGRKSVKERIDK</sequence>
<reference evidence="2" key="1">
    <citation type="submission" date="2023-03" db="EMBL/GenBank/DDBJ databases">
        <title>Massive genome expansion in bonnet fungi (Mycena s.s.) driven by repeated elements and novel gene families across ecological guilds.</title>
        <authorList>
            <consortium name="Lawrence Berkeley National Laboratory"/>
            <person name="Harder C.B."/>
            <person name="Miyauchi S."/>
            <person name="Viragh M."/>
            <person name="Kuo A."/>
            <person name="Thoen E."/>
            <person name="Andreopoulos B."/>
            <person name="Lu D."/>
            <person name="Skrede I."/>
            <person name="Drula E."/>
            <person name="Henrissat B."/>
            <person name="Morin E."/>
            <person name="Kohler A."/>
            <person name="Barry K."/>
            <person name="LaButti K."/>
            <person name="Morin E."/>
            <person name="Salamov A."/>
            <person name="Lipzen A."/>
            <person name="Mereny Z."/>
            <person name="Hegedus B."/>
            <person name="Baldrian P."/>
            <person name="Stursova M."/>
            <person name="Weitz H."/>
            <person name="Taylor A."/>
            <person name="Grigoriev I.V."/>
            <person name="Nagy L.G."/>
            <person name="Martin F."/>
            <person name="Kauserud H."/>
        </authorList>
    </citation>
    <scope>NUCLEOTIDE SEQUENCE</scope>
    <source>
        <strain evidence="2">CBHHK067</strain>
    </source>
</reference>
<dbReference type="Proteomes" id="UP001221757">
    <property type="component" value="Unassembled WGS sequence"/>
</dbReference>
<proteinExistence type="predicted"/>
<protein>
    <submittedName>
        <fullName evidence="2">Uncharacterized protein</fullName>
    </submittedName>
</protein>
<keyword evidence="3" id="KW-1185">Reference proteome</keyword>
<dbReference type="EMBL" id="JARKIE010000027">
    <property type="protein sequence ID" value="KAJ7698136.1"/>
    <property type="molecule type" value="Genomic_DNA"/>
</dbReference>
<feature type="signal peptide" evidence="1">
    <location>
        <begin position="1"/>
        <end position="15"/>
    </location>
</feature>
<accession>A0AAD7GP16</accession>
<organism evidence="2 3">
    <name type="scientific">Mycena rosella</name>
    <name type="common">Pink bonnet</name>
    <name type="synonym">Agaricus rosellus</name>
    <dbReference type="NCBI Taxonomy" id="1033263"/>
    <lineage>
        <taxon>Eukaryota</taxon>
        <taxon>Fungi</taxon>
        <taxon>Dikarya</taxon>
        <taxon>Basidiomycota</taxon>
        <taxon>Agaricomycotina</taxon>
        <taxon>Agaricomycetes</taxon>
        <taxon>Agaricomycetidae</taxon>
        <taxon>Agaricales</taxon>
        <taxon>Marasmiineae</taxon>
        <taxon>Mycenaceae</taxon>
        <taxon>Mycena</taxon>
    </lineage>
</organism>
<evidence type="ECO:0000256" key="1">
    <source>
        <dbReference type="SAM" id="SignalP"/>
    </source>
</evidence>
<comment type="caution">
    <text evidence="2">The sequence shown here is derived from an EMBL/GenBank/DDBJ whole genome shotgun (WGS) entry which is preliminary data.</text>
</comment>
<dbReference type="AlphaFoldDB" id="A0AAD7GP16"/>